<feature type="region of interest" description="Disordered" evidence="1">
    <location>
        <begin position="110"/>
        <end position="133"/>
    </location>
</feature>
<evidence type="ECO:0000313" key="3">
    <source>
        <dbReference type="Proteomes" id="UP001558652"/>
    </source>
</evidence>
<dbReference type="EMBL" id="JBFDAA010000005">
    <property type="protein sequence ID" value="KAL1132523.1"/>
    <property type="molecule type" value="Genomic_DNA"/>
</dbReference>
<reference evidence="2 3" key="1">
    <citation type="submission" date="2024-07" db="EMBL/GenBank/DDBJ databases">
        <title>Chromosome-level genome assembly of the water stick insect Ranatra chinensis (Heteroptera: Nepidae).</title>
        <authorList>
            <person name="Liu X."/>
        </authorList>
    </citation>
    <scope>NUCLEOTIDE SEQUENCE [LARGE SCALE GENOMIC DNA]</scope>
    <source>
        <strain evidence="2">Cailab_2021Rc</strain>
        <tissue evidence="2">Muscle</tissue>
    </source>
</reference>
<accession>A0ABD0Z4Q8</accession>
<comment type="caution">
    <text evidence="2">The sequence shown here is derived from an EMBL/GenBank/DDBJ whole genome shotgun (WGS) entry which is preliminary data.</text>
</comment>
<organism evidence="2 3">
    <name type="scientific">Ranatra chinensis</name>
    <dbReference type="NCBI Taxonomy" id="642074"/>
    <lineage>
        <taxon>Eukaryota</taxon>
        <taxon>Metazoa</taxon>
        <taxon>Ecdysozoa</taxon>
        <taxon>Arthropoda</taxon>
        <taxon>Hexapoda</taxon>
        <taxon>Insecta</taxon>
        <taxon>Pterygota</taxon>
        <taxon>Neoptera</taxon>
        <taxon>Paraneoptera</taxon>
        <taxon>Hemiptera</taxon>
        <taxon>Heteroptera</taxon>
        <taxon>Panheteroptera</taxon>
        <taxon>Nepomorpha</taxon>
        <taxon>Nepidae</taxon>
        <taxon>Ranatrinae</taxon>
        <taxon>Ranatra</taxon>
    </lineage>
</organism>
<name>A0ABD0Z4Q8_9HEMI</name>
<evidence type="ECO:0000256" key="1">
    <source>
        <dbReference type="SAM" id="MobiDB-lite"/>
    </source>
</evidence>
<dbReference type="AlphaFoldDB" id="A0ABD0Z4Q8"/>
<feature type="compositionally biased region" description="Basic and acidic residues" evidence="1">
    <location>
        <begin position="123"/>
        <end position="133"/>
    </location>
</feature>
<sequence length="164" mass="18510">MASKRRNMFYKNKKQETAEIASLFDRAEDSVDSCRNKLLAVELRAVTDPRDGRRVALKKLPNVFQSLVSSKRVFRELKMLCFFKHENETTDSDIYPGLSSHALSPLVTTGSDYDPDSFAEDGDQPKPVRTDELRARNDRLREITVWDLPPPATGVPILGLGGRT</sequence>
<feature type="compositionally biased region" description="Acidic residues" evidence="1">
    <location>
        <begin position="113"/>
        <end position="122"/>
    </location>
</feature>
<protein>
    <submittedName>
        <fullName evidence="2">Uncharacterized protein</fullName>
    </submittedName>
</protein>
<dbReference type="Gene3D" id="3.30.200.20">
    <property type="entry name" value="Phosphorylase Kinase, domain 1"/>
    <property type="match status" value="1"/>
</dbReference>
<dbReference type="Proteomes" id="UP001558652">
    <property type="component" value="Unassembled WGS sequence"/>
</dbReference>
<proteinExistence type="predicted"/>
<evidence type="ECO:0000313" key="2">
    <source>
        <dbReference type="EMBL" id="KAL1132523.1"/>
    </source>
</evidence>
<keyword evidence="3" id="KW-1185">Reference proteome</keyword>
<gene>
    <name evidence="2" type="ORF">AAG570_010478</name>
</gene>